<accession>A0A5B7SSI4</accession>
<dbReference type="OrthoDB" id="2942327at2"/>
<dbReference type="KEGG" id="asag:FGM00_15745"/>
<gene>
    <name evidence="2" type="ORF">FGM00_15745</name>
</gene>
<dbReference type="InterPro" id="IPR003347">
    <property type="entry name" value="JmjC_dom"/>
</dbReference>
<dbReference type="AlphaFoldDB" id="A0A5B7SSI4"/>
<protein>
    <submittedName>
        <fullName evidence="2">Cupin-like domain-containing protein</fullName>
    </submittedName>
</protein>
<evidence type="ECO:0000313" key="2">
    <source>
        <dbReference type="EMBL" id="QCX01487.1"/>
    </source>
</evidence>
<feature type="domain" description="JmjC" evidence="1">
    <location>
        <begin position="76"/>
        <end position="257"/>
    </location>
</feature>
<sequence>MGQFRTSPVKRVEHISKEDFIKYHYKPQIPVLITGLTKDWPAYEKWKLDYIQDHAGDQIVPLYDNEPAKDKESVYAPAKEMKLYDYVELLKTQPTDLRIFFYNILKEMPELLKDFEYPDIGLKFFKKLPALFFGGGKSKVFMHYDIDLPDSMHFHFHGDKVVNLFSPAQTKYLYKVPFSIHNLEDIDMDNPDFEKYPALRHAACIRAEMKHGDALYMPSGYWHSIRYLNGGFSMTLRALPRHPKRFATMLYNVLIMRNFDNVTRKFRGQKWLDYKNEWAIRRTHRNLNTVKNSDS</sequence>
<proteinExistence type="predicted"/>
<organism evidence="2 3">
    <name type="scientific">Aggregatimonas sangjinii</name>
    <dbReference type="NCBI Taxonomy" id="2583587"/>
    <lineage>
        <taxon>Bacteria</taxon>
        <taxon>Pseudomonadati</taxon>
        <taxon>Bacteroidota</taxon>
        <taxon>Flavobacteriia</taxon>
        <taxon>Flavobacteriales</taxon>
        <taxon>Flavobacteriaceae</taxon>
        <taxon>Aggregatimonas</taxon>
    </lineage>
</organism>
<dbReference type="EMBL" id="CP040710">
    <property type="protein sequence ID" value="QCX01487.1"/>
    <property type="molecule type" value="Genomic_DNA"/>
</dbReference>
<dbReference type="PROSITE" id="PS51184">
    <property type="entry name" value="JMJC"/>
    <property type="match status" value="1"/>
</dbReference>
<reference evidence="2 3" key="1">
    <citation type="submission" date="2019-05" db="EMBL/GenBank/DDBJ databases">
        <title>Genome sequencing of F202Z8.</title>
        <authorList>
            <person name="Kwon Y.M."/>
        </authorList>
    </citation>
    <scope>NUCLEOTIDE SEQUENCE [LARGE SCALE GENOMIC DNA]</scope>
    <source>
        <strain evidence="2 3">F202Z8</strain>
    </source>
</reference>
<dbReference type="Gene3D" id="2.60.120.650">
    <property type="entry name" value="Cupin"/>
    <property type="match status" value="1"/>
</dbReference>
<evidence type="ECO:0000313" key="3">
    <source>
        <dbReference type="Proteomes" id="UP000310017"/>
    </source>
</evidence>
<dbReference type="RefSeq" id="WP_138853824.1">
    <property type="nucleotide sequence ID" value="NZ_CP040710.1"/>
</dbReference>
<dbReference type="PANTHER" id="PTHR12461">
    <property type="entry name" value="HYPOXIA-INDUCIBLE FACTOR 1 ALPHA INHIBITOR-RELATED"/>
    <property type="match status" value="1"/>
</dbReference>
<dbReference type="PANTHER" id="PTHR12461:SF105">
    <property type="entry name" value="HYPOXIA-INDUCIBLE FACTOR 1-ALPHA INHIBITOR"/>
    <property type="match status" value="1"/>
</dbReference>
<evidence type="ECO:0000259" key="1">
    <source>
        <dbReference type="PROSITE" id="PS51184"/>
    </source>
</evidence>
<dbReference type="Pfam" id="PF13621">
    <property type="entry name" value="Cupin_8"/>
    <property type="match status" value="1"/>
</dbReference>
<dbReference type="SUPFAM" id="SSF51197">
    <property type="entry name" value="Clavaminate synthase-like"/>
    <property type="match status" value="1"/>
</dbReference>
<dbReference type="Proteomes" id="UP000310017">
    <property type="component" value="Chromosome"/>
</dbReference>
<keyword evidence="3" id="KW-1185">Reference proteome</keyword>
<dbReference type="InterPro" id="IPR041667">
    <property type="entry name" value="Cupin_8"/>
</dbReference>
<name>A0A5B7SSI4_9FLAO</name>